<organism evidence="2 3">
    <name type="scientific">Halosimplex litoreum</name>
    <dbReference type="NCBI Taxonomy" id="1198301"/>
    <lineage>
        <taxon>Archaea</taxon>
        <taxon>Methanobacteriati</taxon>
        <taxon>Methanobacteriota</taxon>
        <taxon>Stenosarchaea group</taxon>
        <taxon>Halobacteria</taxon>
        <taxon>Halobacteriales</taxon>
        <taxon>Haloarculaceae</taxon>
        <taxon>Halosimplex</taxon>
    </lineage>
</organism>
<dbReference type="GeneID" id="60587862"/>
<dbReference type="OrthoDB" id="240995at2157"/>
<dbReference type="RefSeq" id="WP_198062798.1">
    <property type="nucleotide sequence ID" value="NZ_CP065856.1"/>
</dbReference>
<dbReference type="KEGG" id="hlt:I7X12_05175"/>
<evidence type="ECO:0000313" key="3">
    <source>
        <dbReference type="Proteomes" id="UP000595001"/>
    </source>
</evidence>
<dbReference type="EMBL" id="CP065856">
    <property type="protein sequence ID" value="QPV64023.1"/>
    <property type="molecule type" value="Genomic_DNA"/>
</dbReference>
<feature type="region of interest" description="Disordered" evidence="1">
    <location>
        <begin position="317"/>
        <end position="350"/>
    </location>
</feature>
<keyword evidence="3" id="KW-1185">Reference proteome</keyword>
<protein>
    <submittedName>
        <fullName evidence="2">Uncharacterized protein</fullName>
    </submittedName>
</protein>
<feature type="compositionally biased region" description="Basic and acidic residues" evidence="1">
    <location>
        <begin position="341"/>
        <end position="350"/>
    </location>
</feature>
<accession>A0A7T3G0E0</accession>
<proteinExistence type="predicted"/>
<reference evidence="2 3" key="1">
    <citation type="submission" date="2020-12" db="EMBL/GenBank/DDBJ databases">
        <title>Halosimplex halophilum sp. nov. and Halosimplex salinum sp. nov., two new members of the genus Halosimplex.</title>
        <authorList>
            <person name="Cui H.L."/>
        </authorList>
    </citation>
    <scope>NUCLEOTIDE SEQUENCE [LARGE SCALE GENOMIC DNA]</scope>
    <source>
        <strain evidence="2 3">YGH94</strain>
    </source>
</reference>
<dbReference type="Proteomes" id="UP000595001">
    <property type="component" value="Chromosome"/>
</dbReference>
<sequence length="373" mass="39819">MDLPPGVYTENVHTDDVGIAYRNRLDEISYVVDAEVRNSSASHLTTRTENDSWATHMHFGRDTGTPITVYRTDEGLGFLAHSGSGATVTIYGTGPTGARMLGESVVDRPRRVVSSYIDAAEWEPLGVRETDGGKRVVLSAASVGDETAHWEIETIRSIDGSIDVNGQGLITNGSFTFTVEQDGETETRTFTVETERRSDGFVTEPSWLSESSRAEASAEAADKLLAVDLTDGPALDPGTTLHVNTSDELQNLGSVTFDERVGPGQTFYVYRTADNGTTTYHTAVGKRPTLPENATAFTQSVFVSARVGDTGFEAGVEISGDSETEAAAEVAPPDRTGAADLPDRSPTESDGRILLGLAALAPVGLAARRLDRD</sequence>
<evidence type="ECO:0000256" key="1">
    <source>
        <dbReference type="SAM" id="MobiDB-lite"/>
    </source>
</evidence>
<evidence type="ECO:0000313" key="2">
    <source>
        <dbReference type="EMBL" id="QPV64023.1"/>
    </source>
</evidence>
<dbReference type="AlphaFoldDB" id="A0A7T3G0E0"/>
<name>A0A7T3G0E0_9EURY</name>
<gene>
    <name evidence="2" type="ORF">I7X12_05175</name>
</gene>